<dbReference type="Pfam" id="PF00400">
    <property type="entry name" value="WD40"/>
    <property type="match status" value="5"/>
</dbReference>
<evidence type="ECO:0000313" key="5">
    <source>
        <dbReference type="EMBL" id="GMH64458.1"/>
    </source>
</evidence>
<keyword evidence="6" id="KW-1185">Reference proteome</keyword>
<feature type="compositionally biased region" description="Basic residues" evidence="4">
    <location>
        <begin position="1505"/>
        <end position="1538"/>
    </location>
</feature>
<feature type="compositionally biased region" description="Acidic residues" evidence="4">
    <location>
        <begin position="337"/>
        <end position="347"/>
    </location>
</feature>
<sequence>MQSASGSRSNSPAQFASTWATGPTSQPNPSTLSSRGSPHSPSLSASGAQLLNPDPAAATAPIPQRIFEPRLPYSTDPDHPTTELIDANPVAIPRLDTRKIAQLNRVSLPDSVRSISSSRTAPHDPNSTTFSILSQLNNSRPMTDRPTLSSEREKTTSTNMSLAGANATTPQFLQDDHVVNADFASSTKAFSPAMTKYFSLIDTRGQKNTYRKDTDQEDAVRSQLECYRPVMMENEDLRDVRIKNIYGVYGYKPDNSDDDSTSSTDEPADKKSKQDEHDMEADVFKVEGRIVRELVMAIDSKNMKWLKNEFKREKDEMLTGPQFIKSIGQLLTNPESLMDEDENDNGDNDSNFDCRPESSTSSQQQEEDILSPRKPTSPNKGRSNTRKTNRIVGYGYGTYKAKNTKELLDKANAMLGVKKVEEEKREARMRRMATKVPSTTHSPGPKSRKSFSLAASLLSNSPSPTQKTLLLGVSGSPPELGPKRGDPGYKERRQTVLPGGIVANSYDPNAKRASILPGGIDFSRMGSSVSPPTVVPPSGPGDPSASTVEMEMMLKNNERKLKQEAMNSQKASLIYKQVDLLENGMVSWNDFTNYIVKGFQYTEVDTLDQIRPYFPTTKINTSYKTPMSKIFQIEDIGEHGSLVLTETGSKSFKICTPKSFSELHEMKPSFWKEVKGHDGDVLSISHIPELGYLATSGTDCTMQFWDTQELKLCQKMPTNVPVLTQEWQPTSNNSGGVLFTAGLMNPRTNKVTITAYDPMKSFKCVMQLNKHTDTILDLYSIPTLHTLVSCGMDSNICLWDLHTGQFKKTLTGHTKGVLDIDYSHEHRLLVSAGFDHDVLVWNPHVEQVICPLSGHTNALIGVKMSERSPEILSASNDGIIKIWDIRTFKCVQTLKCEAQADLTDFTYFEGSTYGCIVVAEQKTLHMFENEPDKDPTITDMSLTVDLLFQSTTCSMITAAGHGVKVWDARNGLLQKSYDNIFKRQLVEGEPDGNAVQEKSEITACCLDWTESRLVLGTASGKVTMWLLNSMTKLYDMDHHKTEISNLSTVVSRQLILSTSWDGEVKVQMLEDKRGPQTIATLNHATSFKRLMEFKRSKNEFARSGSSMRGSVSSNFGGQRSSAVSVGRRGSVSAAARNGGRRGSIGFLAGPNPFNKQGSMGSVPGGTPLGGISGRMPSKFGQEHRQSSTVSTASKKSRKKRVKRRILATAKFKSKAMLMDETMYKDKAHWEVKHMAISNFLGQFATVTANPVVLLWDMFHPNNIRPLAYLSGHESEISGLTFLSPFPAIASCDCGGNIYLWTIYPSPKPHRRFYNFSNPSVTVKESSCAPNNLGWHCDCEMLLVGDAEGRLKLWDISNAMQSRGVTKLARARLGSQQFGLSDFSQNENESDSDSSSSWLGSSTSSSSNSSSPSSSSGSSSSDGEDDDDDDKKDEDNENEKNATTFNLTSVDITDEVTRERLKETLGRRRSDVKPEAVCVRHWEAHKETIEKARIISSNLVSVTQFGHKHHRHRKHHHHKDSEHHHHQQQHSHKSQHPNRRPWEIPDGVVEFDIDAEYKHNNSCVILSVSFDLTVKLWGLDGSLVGLLQQGAAINTAFGREECEKSWRIYIDDHKRAVKFGSDSVGVMLTNAGHRRASRLNSFMAARRNSEQDLGGKGSIYDD</sequence>
<dbReference type="InterPro" id="IPR001680">
    <property type="entry name" value="WD40_rpt"/>
</dbReference>
<protein>
    <submittedName>
        <fullName evidence="5">Uncharacterized protein</fullName>
    </submittedName>
</protein>
<feature type="compositionally biased region" description="Polar residues" evidence="4">
    <location>
        <begin position="1"/>
        <end position="29"/>
    </location>
</feature>
<gene>
    <name evidence="5" type="ORF">TrLO_g8304</name>
</gene>
<dbReference type="OrthoDB" id="1068471at2759"/>
<dbReference type="InterPro" id="IPR015943">
    <property type="entry name" value="WD40/YVTN_repeat-like_dom_sf"/>
</dbReference>
<dbReference type="SMART" id="SM00320">
    <property type="entry name" value="WD40"/>
    <property type="match status" value="9"/>
</dbReference>
<evidence type="ECO:0000313" key="6">
    <source>
        <dbReference type="Proteomes" id="UP001165122"/>
    </source>
</evidence>
<dbReference type="InterPro" id="IPR019775">
    <property type="entry name" value="WD40_repeat_CS"/>
</dbReference>
<dbReference type="InterPro" id="IPR051242">
    <property type="entry name" value="WD-EF-hand_domain"/>
</dbReference>
<accession>A0A9W7E3I8</accession>
<keyword evidence="1 3" id="KW-0853">WD repeat</keyword>
<feature type="repeat" description="WD" evidence="3">
    <location>
        <begin position="768"/>
        <end position="809"/>
    </location>
</feature>
<feature type="compositionally biased region" description="Low complexity" evidence="4">
    <location>
        <begin position="1380"/>
        <end position="1420"/>
    </location>
</feature>
<dbReference type="EMBL" id="BRXW01000542">
    <property type="protein sequence ID" value="GMH64458.1"/>
    <property type="molecule type" value="Genomic_DNA"/>
</dbReference>
<feature type="region of interest" description="Disordered" evidence="4">
    <location>
        <begin position="471"/>
        <end position="492"/>
    </location>
</feature>
<feature type="compositionally biased region" description="Low complexity" evidence="4">
    <location>
        <begin position="1102"/>
        <end position="1123"/>
    </location>
</feature>
<dbReference type="PROSITE" id="PS00678">
    <property type="entry name" value="WD_REPEATS_1"/>
    <property type="match status" value="2"/>
</dbReference>
<feature type="compositionally biased region" description="Acidic residues" evidence="4">
    <location>
        <begin position="1421"/>
        <end position="1436"/>
    </location>
</feature>
<evidence type="ECO:0000256" key="4">
    <source>
        <dbReference type="SAM" id="MobiDB-lite"/>
    </source>
</evidence>
<feature type="region of interest" description="Disordered" evidence="4">
    <location>
        <begin position="1379"/>
        <end position="1446"/>
    </location>
</feature>
<feature type="region of interest" description="Disordered" evidence="4">
    <location>
        <begin position="1177"/>
        <end position="1199"/>
    </location>
</feature>
<reference evidence="6" key="1">
    <citation type="journal article" date="2023" name="Commun. Biol.">
        <title>Genome analysis of Parmales, the sister group of diatoms, reveals the evolutionary specialization of diatoms from phago-mixotrophs to photoautotrophs.</title>
        <authorList>
            <person name="Ban H."/>
            <person name="Sato S."/>
            <person name="Yoshikawa S."/>
            <person name="Yamada K."/>
            <person name="Nakamura Y."/>
            <person name="Ichinomiya M."/>
            <person name="Sato N."/>
            <person name="Blanc-Mathieu R."/>
            <person name="Endo H."/>
            <person name="Kuwata A."/>
            <person name="Ogata H."/>
        </authorList>
    </citation>
    <scope>NUCLEOTIDE SEQUENCE [LARGE SCALE GENOMIC DNA]</scope>
    <source>
        <strain evidence="6">NIES 3700</strain>
    </source>
</reference>
<dbReference type="InterPro" id="IPR036322">
    <property type="entry name" value="WD40_repeat_dom_sf"/>
</dbReference>
<feature type="repeat" description="WD" evidence="3">
    <location>
        <begin position="852"/>
        <end position="893"/>
    </location>
</feature>
<feature type="compositionally biased region" description="Polar residues" evidence="4">
    <location>
        <begin position="134"/>
        <end position="149"/>
    </location>
</feature>
<feature type="region of interest" description="Disordered" evidence="4">
    <location>
        <begin position="1"/>
        <end position="56"/>
    </location>
</feature>
<feature type="region of interest" description="Disordered" evidence="4">
    <location>
        <begin position="134"/>
        <end position="160"/>
    </location>
</feature>
<proteinExistence type="predicted"/>
<dbReference type="PROSITE" id="PS50294">
    <property type="entry name" value="WD_REPEATS_REGION"/>
    <property type="match status" value="4"/>
</dbReference>
<evidence type="ECO:0000256" key="1">
    <source>
        <dbReference type="ARBA" id="ARBA00022574"/>
    </source>
</evidence>
<feature type="compositionally biased region" description="Basic and acidic residues" evidence="4">
    <location>
        <begin position="481"/>
        <end position="492"/>
    </location>
</feature>
<name>A0A9W7E3I8_9STRA</name>
<dbReference type="CDD" id="cd00200">
    <property type="entry name" value="WD40"/>
    <property type="match status" value="1"/>
</dbReference>
<dbReference type="PANTHER" id="PTHR44324">
    <property type="entry name" value="WD40 REPEAT DOMAIN 95"/>
    <property type="match status" value="1"/>
</dbReference>
<dbReference type="Proteomes" id="UP001165122">
    <property type="component" value="Unassembled WGS sequence"/>
</dbReference>
<feature type="compositionally biased region" description="Low complexity" evidence="4">
    <location>
        <begin position="30"/>
        <end position="48"/>
    </location>
</feature>
<feature type="region of interest" description="Disordered" evidence="4">
    <location>
        <begin position="1505"/>
        <end position="1540"/>
    </location>
</feature>
<feature type="compositionally biased region" description="Low complexity" evidence="4">
    <location>
        <begin position="348"/>
        <end position="364"/>
    </location>
</feature>
<feature type="region of interest" description="Disordered" evidence="4">
    <location>
        <begin position="336"/>
        <end position="389"/>
    </location>
</feature>
<evidence type="ECO:0000256" key="3">
    <source>
        <dbReference type="PROSITE-ProRule" id="PRU00221"/>
    </source>
</evidence>
<dbReference type="SUPFAM" id="SSF50978">
    <property type="entry name" value="WD40 repeat-like"/>
    <property type="match status" value="2"/>
</dbReference>
<organism evidence="5 6">
    <name type="scientific">Triparma laevis f. longispina</name>
    <dbReference type="NCBI Taxonomy" id="1714387"/>
    <lineage>
        <taxon>Eukaryota</taxon>
        <taxon>Sar</taxon>
        <taxon>Stramenopiles</taxon>
        <taxon>Ochrophyta</taxon>
        <taxon>Bolidophyceae</taxon>
        <taxon>Parmales</taxon>
        <taxon>Triparmaceae</taxon>
        <taxon>Triparma</taxon>
    </lineage>
</organism>
<feature type="repeat" description="WD" evidence="3">
    <location>
        <begin position="674"/>
        <end position="715"/>
    </location>
</feature>
<evidence type="ECO:0000256" key="2">
    <source>
        <dbReference type="ARBA" id="ARBA00022737"/>
    </source>
</evidence>
<feature type="region of interest" description="Disordered" evidence="4">
    <location>
        <begin position="424"/>
        <end position="451"/>
    </location>
</feature>
<feature type="region of interest" description="Disordered" evidence="4">
    <location>
        <begin position="251"/>
        <end position="280"/>
    </location>
</feature>
<feature type="repeat" description="WD" evidence="3">
    <location>
        <begin position="810"/>
        <end position="842"/>
    </location>
</feature>
<comment type="caution">
    <text evidence="5">The sequence shown here is derived from an EMBL/GenBank/DDBJ whole genome shotgun (WGS) entry which is preliminary data.</text>
</comment>
<dbReference type="PANTHER" id="PTHR44324:SF4">
    <property type="entry name" value="WD40 REPEAT DOMAIN 95"/>
    <property type="match status" value="1"/>
</dbReference>
<feature type="compositionally biased region" description="Basic and acidic residues" evidence="4">
    <location>
        <begin position="267"/>
        <end position="280"/>
    </location>
</feature>
<feature type="region of interest" description="Disordered" evidence="4">
    <location>
        <begin position="1101"/>
        <end position="1123"/>
    </location>
</feature>
<dbReference type="Gene3D" id="2.130.10.10">
    <property type="entry name" value="YVTN repeat-like/Quinoprotein amine dehydrogenase"/>
    <property type="match status" value="3"/>
</dbReference>
<keyword evidence="2" id="KW-0677">Repeat</keyword>
<dbReference type="PROSITE" id="PS50082">
    <property type="entry name" value="WD_REPEATS_2"/>
    <property type="match status" value="4"/>
</dbReference>